<gene>
    <name evidence="8" type="ORF">GGI64_005952</name>
</gene>
<keyword evidence="6" id="KW-0694">RNA-binding</keyword>
<dbReference type="SUPFAM" id="SSF54786">
    <property type="entry name" value="YcfA/nrd intein domain"/>
    <property type="match status" value="1"/>
</dbReference>
<dbReference type="AlphaFoldDB" id="A0A7Z0E4N9"/>
<dbReference type="InterPro" id="IPR012933">
    <property type="entry name" value="HicA_mRNA_interferase"/>
</dbReference>
<keyword evidence="2" id="KW-1277">Toxin-antitoxin system</keyword>
<evidence type="ECO:0000256" key="7">
    <source>
        <dbReference type="ARBA" id="ARBA00023016"/>
    </source>
</evidence>
<dbReference type="Pfam" id="PF07927">
    <property type="entry name" value="HicA_toxin"/>
    <property type="match status" value="1"/>
</dbReference>
<evidence type="ECO:0000256" key="4">
    <source>
        <dbReference type="ARBA" id="ARBA00022759"/>
    </source>
</evidence>
<dbReference type="GO" id="GO:0004519">
    <property type="term" value="F:endonuclease activity"/>
    <property type="evidence" value="ECO:0007669"/>
    <property type="project" value="UniProtKB-KW"/>
</dbReference>
<evidence type="ECO:0000256" key="1">
    <source>
        <dbReference type="ARBA" id="ARBA00006620"/>
    </source>
</evidence>
<accession>A0A7Z0E4N9</accession>
<evidence type="ECO:0000256" key="3">
    <source>
        <dbReference type="ARBA" id="ARBA00022722"/>
    </source>
</evidence>
<keyword evidence="7" id="KW-0346">Stress response</keyword>
<organism evidence="8 9">
    <name type="scientific">Rhizobium leguminosarum</name>
    <dbReference type="NCBI Taxonomy" id="384"/>
    <lineage>
        <taxon>Bacteria</taxon>
        <taxon>Pseudomonadati</taxon>
        <taxon>Pseudomonadota</taxon>
        <taxon>Alphaproteobacteria</taxon>
        <taxon>Hyphomicrobiales</taxon>
        <taxon>Rhizobiaceae</taxon>
        <taxon>Rhizobium/Agrobacterium group</taxon>
        <taxon>Rhizobium</taxon>
    </lineage>
</organism>
<evidence type="ECO:0000256" key="6">
    <source>
        <dbReference type="ARBA" id="ARBA00022884"/>
    </source>
</evidence>
<evidence type="ECO:0000256" key="2">
    <source>
        <dbReference type="ARBA" id="ARBA00022649"/>
    </source>
</evidence>
<protein>
    <submittedName>
        <fullName evidence="8">Putative RNA binding protein YcfA (HicA-like mRNA interferase family)</fullName>
    </submittedName>
</protein>
<sequence>MRIMMRMALLFLAVRIILNRDLGRSVERNSQKIIARLKREGFEIVSIKGSHHKLRRGNQTIIVPHPKKDLPIGTALAIAKQAGWNASDKS</sequence>
<comment type="similarity">
    <text evidence="1">Belongs to the HicA mRNA interferase family.</text>
</comment>
<dbReference type="EMBL" id="JACBZV010000014">
    <property type="protein sequence ID" value="NYJ14851.1"/>
    <property type="molecule type" value="Genomic_DNA"/>
</dbReference>
<name>A0A7Z0E4N9_RHILE</name>
<keyword evidence="4" id="KW-0255">Endonuclease</keyword>
<dbReference type="Gene3D" id="3.30.920.30">
    <property type="entry name" value="Hypothetical protein"/>
    <property type="match status" value="1"/>
</dbReference>
<evidence type="ECO:0000256" key="5">
    <source>
        <dbReference type="ARBA" id="ARBA00022801"/>
    </source>
</evidence>
<comment type="caution">
    <text evidence="8">The sequence shown here is derived from an EMBL/GenBank/DDBJ whole genome shotgun (WGS) entry which is preliminary data.</text>
</comment>
<dbReference type="GO" id="GO:0016787">
    <property type="term" value="F:hydrolase activity"/>
    <property type="evidence" value="ECO:0007669"/>
    <property type="project" value="UniProtKB-KW"/>
</dbReference>
<keyword evidence="5" id="KW-0378">Hydrolase</keyword>
<dbReference type="Proteomes" id="UP000535276">
    <property type="component" value="Unassembled WGS sequence"/>
</dbReference>
<keyword evidence="3" id="KW-0540">Nuclease</keyword>
<reference evidence="8 9" key="1">
    <citation type="submission" date="2020-07" db="EMBL/GenBank/DDBJ databases">
        <title>Genomic Encyclopedia of Type Strains, Phase IV (KMG-V): Genome sequencing to study the core and pangenomes of soil and plant-associated prokaryotes.</title>
        <authorList>
            <person name="Whitman W."/>
        </authorList>
    </citation>
    <scope>NUCLEOTIDE SEQUENCE [LARGE SCALE GENOMIC DNA]</scope>
    <source>
        <strain evidence="8 9">SEMIA 4052</strain>
    </source>
</reference>
<dbReference type="InterPro" id="IPR038570">
    <property type="entry name" value="HicA_sf"/>
</dbReference>
<dbReference type="GO" id="GO:0003729">
    <property type="term" value="F:mRNA binding"/>
    <property type="evidence" value="ECO:0007669"/>
    <property type="project" value="InterPro"/>
</dbReference>
<evidence type="ECO:0000313" key="9">
    <source>
        <dbReference type="Proteomes" id="UP000535276"/>
    </source>
</evidence>
<proteinExistence type="inferred from homology"/>
<evidence type="ECO:0000313" key="8">
    <source>
        <dbReference type="EMBL" id="NYJ14851.1"/>
    </source>
</evidence>